<dbReference type="InterPro" id="IPR036322">
    <property type="entry name" value="WD40_repeat_dom_sf"/>
</dbReference>
<evidence type="ECO:0000256" key="8">
    <source>
        <dbReference type="SAM" id="MobiDB-lite"/>
    </source>
</evidence>
<dbReference type="OrthoDB" id="1850764at2759"/>
<proteinExistence type="inferred from homology"/>
<comment type="similarity">
    <text evidence="1 7">Belongs to the WD repeat coronin family.</text>
</comment>
<dbReference type="GO" id="GO:0051015">
    <property type="term" value="F:actin filament binding"/>
    <property type="evidence" value="ECO:0007669"/>
    <property type="project" value="TreeGrafter"/>
</dbReference>
<dbReference type="PROSITE" id="PS50082">
    <property type="entry name" value="WD_REPEATS_2"/>
    <property type="match status" value="3"/>
</dbReference>
<dbReference type="PROSITE" id="PS00678">
    <property type="entry name" value="WD_REPEATS_1"/>
    <property type="match status" value="1"/>
</dbReference>
<sequence length="668" mass="74615">MEIPLSLESSPSSPCSENNRSFQMAFKIRSSKFRHIYGSIPKKDLCYENIKITRNTHDSNFCAVNPKFLAVVTETGGGGSFLCIPLKSSGRVDPKTPHVCGHAGVVLDIKFNPFNDNIIASSSEDCTVKVWSIPEDGLKTNLSEWIVDLHGHKRRVGYIEWHPTAENILLSAGFDYKCVLWNVEQAEPVNVISCHDNTVFSMSWNQDGSLFSTSCKDKKLRVIDPRMARVAAESPVQDNLGSRAWKSVFLGDTGRVFTSFHSRFCDREIAVWDLKNMSAPMRTEGIDNSSSILLPYYDQDTKIMYLAGKGDSNIRYFEIDDESPYTHYLNSFITSDPQRGLGVMPKRGCNTERCEVMRFYKLHASKNLIEPLSMIVPRKSSVFHEDIYPPTASQIPSLSADEWISGQSRGQILMSMLDGHVTNSPKVSSAKAVQNKDSSLSQAPTITTYKAVNRPRPEGSVSTQPYAGETTANTNHRNIPASLRNIKQLSTNEEFVSIKDEPQSNGIPLEPPSPSGKSTVKKVWSPASPKSPTTNGFAGGDSDSYTRHQNAAFSPGFFQAYLIKRDHQMSTSRGCHRNTQCNQNGHSVTHVKKVWSVPQSPATPHWLGESPPNEAELRKAYFKQLEEISSLKEQISLKDKRIRQLEEEISVLKLPIAREINVQDQSEC</sequence>
<dbReference type="SMART" id="SM00320">
    <property type="entry name" value="WD40"/>
    <property type="match status" value="3"/>
</dbReference>
<dbReference type="PANTHER" id="PTHR10856">
    <property type="entry name" value="CORONIN"/>
    <property type="match status" value="1"/>
</dbReference>
<dbReference type="Proteomes" id="UP000694844">
    <property type="component" value="Chromosome 9"/>
</dbReference>
<reference evidence="11 12" key="1">
    <citation type="submission" date="2025-04" db="UniProtKB">
        <authorList>
            <consortium name="RefSeq"/>
        </authorList>
    </citation>
    <scope>IDENTIFICATION</scope>
    <source>
        <tissue evidence="11 12">Whole sample</tissue>
    </source>
</reference>
<dbReference type="InterPro" id="IPR019775">
    <property type="entry name" value="WD40_repeat_CS"/>
</dbReference>
<dbReference type="Pfam" id="PF00400">
    <property type="entry name" value="WD40"/>
    <property type="match status" value="2"/>
</dbReference>
<evidence type="ECO:0000256" key="5">
    <source>
        <dbReference type="ARBA" id="ARBA00023203"/>
    </source>
</evidence>
<evidence type="ECO:0000256" key="3">
    <source>
        <dbReference type="ARBA" id="ARBA00022737"/>
    </source>
</evidence>
<feature type="region of interest" description="Disordered" evidence="8">
    <location>
        <begin position="453"/>
        <end position="480"/>
    </location>
</feature>
<dbReference type="SMART" id="SM01167">
    <property type="entry name" value="DUF1900"/>
    <property type="match status" value="1"/>
</dbReference>
<dbReference type="RefSeq" id="XP_022306832.1">
    <property type="nucleotide sequence ID" value="XM_022451124.1"/>
</dbReference>
<dbReference type="RefSeq" id="XP_022306834.1">
    <property type="nucleotide sequence ID" value="XM_022451126.1"/>
</dbReference>
<evidence type="ECO:0000256" key="1">
    <source>
        <dbReference type="ARBA" id="ARBA00009482"/>
    </source>
</evidence>
<dbReference type="KEGG" id="cvn:111113129"/>
<keyword evidence="10" id="KW-1185">Reference proteome</keyword>
<feature type="domain" description="DUF1899" evidence="9">
    <location>
        <begin position="27"/>
        <end position="90"/>
    </location>
</feature>
<dbReference type="InterPro" id="IPR015505">
    <property type="entry name" value="Coronin"/>
</dbReference>
<evidence type="ECO:0000256" key="2">
    <source>
        <dbReference type="ARBA" id="ARBA00022574"/>
    </source>
</evidence>
<protein>
    <recommendedName>
        <fullName evidence="7">Coronin</fullName>
    </recommendedName>
</protein>
<keyword evidence="4" id="KW-0175">Coiled coil</keyword>
<name>A0A8B8BTZ2_CRAVI</name>
<dbReference type="InterPro" id="IPR015048">
    <property type="entry name" value="DUF1899"/>
</dbReference>
<evidence type="ECO:0000313" key="14">
    <source>
        <dbReference type="RefSeq" id="XP_022306834.1"/>
    </source>
</evidence>
<evidence type="ECO:0000313" key="12">
    <source>
        <dbReference type="RefSeq" id="XP_022306832.1"/>
    </source>
</evidence>
<dbReference type="Gene3D" id="2.130.10.10">
    <property type="entry name" value="YVTN repeat-like/Quinoprotein amine dehydrogenase"/>
    <property type="match status" value="1"/>
</dbReference>
<evidence type="ECO:0000256" key="7">
    <source>
        <dbReference type="RuleBase" id="RU280818"/>
    </source>
</evidence>
<feature type="repeat" description="WD" evidence="6">
    <location>
        <begin position="99"/>
        <end position="133"/>
    </location>
</feature>
<evidence type="ECO:0000259" key="9">
    <source>
        <dbReference type="SMART" id="SM01166"/>
    </source>
</evidence>
<dbReference type="Pfam" id="PF08953">
    <property type="entry name" value="DUF1899"/>
    <property type="match status" value="1"/>
</dbReference>
<dbReference type="PROSITE" id="PS50294">
    <property type="entry name" value="WD_REPEATS_REGION"/>
    <property type="match status" value="1"/>
</dbReference>
<dbReference type="InterPro" id="IPR001680">
    <property type="entry name" value="WD40_rpt"/>
</dbReference>
<evidence type="ECO:0000313" key="10">
    <source>
        <dbReference type="Proteomes" id="UP000694844"/>
    </source>
</evidence>
<evidence type="ECO:0000256" key="6">
    <source>
        <dbReference type="PROSITE-ProRule" id="PRU00221"/>
    </source>
</evidence>
<feature type="repeat" description="WD" evidence="6">
    <location>
        <begin position="149"/>
        <end position="191"/>
    </location>
</feature>
<dbReference type="RefSeq" id="XP_022306833.1">
    <property type="nucleotide sequence ID" value="XM_022451125.1"/>
</dbReference>
<dbReference type="RefSeq" id="XP_022306831.1">
    <property type="nucleotide sequence ID" value="XM_022451123.1"/>
</dbReference>
<feature type="repeat" description="WD" evidence="6">
    <location>
        <begin position="192"/>
        <end position="224"/>
    </location>
</feature>
<keyword evidence="3 7" id="KW-0677">Repeat</keyword>
<keyword evidence="5" id="KW-0009">Actin-binding</keyword>
<accession>A0A8B8BTZ2</accession>
<dbReference type="Pfam" id="PF16300">
    <property type="entry name" value="WD40_4"/>
    <property type="match status" value="1"/>
</dbReference>
<evidence type="ECO:0000313" key="11">
    <source>
        <dbReference type="RefSeq" id="XP_022306831.1"/>
    </source>
</evidence>
<dbReference type="FunFam" id="2.130.10.10:FF:000502">
    <property type="entry name" value="Coronin"/>
    <property type="match status" value="1"/>
</dbReference>
<keyword evidence="2 6" id="KW-0853">WD repeat</keyword>
<feature type="region of interest" description="Disordered" evidence="8">
    <location>
        <begin position="497"/>
        <end position="543"/>
    </location>
</feature>
<dbReference type="SMART" id="SM01166">
    <property type="entry name" value="DUF1899"/>
    <property type="match status" value="1"/>
</dbReference>
<evidence type="ECO:0000256" key="4">
    <source>
        <dbReference type="ARBA" id="ARBA00023054"/>
    </source>
</evidence>
<dbReference type="AlphaFoldDB" id="A0A8B8BTZ2"/>
<dbReference type="GeneID" id="111113129"/>
<dbReference type="SUPFAM" id="SSF50978">
    <property type="entry name" value="WD40 repeat-like"/>
    <property type="match status" value="1"/>
</dbReference>
<evidence type="ECO:0000313" key="13">
    <source>
        <dbReference type="RefSeq" id="XP_022306833.1"/>
    </source>
</evidence>
<organism evidence="10 12">
    <name type="scientific">Crassostrea virginica</name>
    <name type="common">Eastern oyster</name>
    <dbReference type="NCBI Taxonomy" id="6565"/>
    <lineage>
        <taxon>Eukaryota</taxon>
        <taxon>Metazoa</taxon>
        <taxon>Spiralia</taxon>
        <taxon>Lophotrochozoa</taxon>
        <taxon>Mollusca</taxon>
        <taxon>Bivalvia</taxon>
        <taxon>Autobranchia</taxon>
        <taxon>Pteriomorphia</taxon>
        <taxon>Ostreida</taxon>
        <taxon>Ostreoidea</taxon>
        <taxon>Ostreidae</taxon>
        <taxon>Crassostrea</taxon>
    </lineage>
</organism>
<gene>
    <name evidence="11 12 13 14" type="primary">LOC111113129</name>
</gene>
<dbReference type="PANTHER" id="PTHR10856:SF44">
    <property type="entry name" value="CORONIN"/>
    <property type="match status" value="1"/>
</dbReference>
<dbReference type="InterPro" id="IPR015943">
    <property type="entry name" value="WD40/YVTN_repeat-like_dom_sf"/>
</dbReference>
<feature type="compositionally biased region" description="Polar residues" evidence="8">
    <location>
        <begin position="460"/>
        <end position="477"/>
    </location>
</feature>